<dbReference type="EMBL" id="OW152824">
    <property type="protein sequence ID" value="CAH2040332.1"/>
    <property type="molecule type" value="Genomic_DNA"/>
</dbReference>
<dbReference type="Proteomes" id="UP000837857">
    <property type="component" value="Chromosome 12"/>
</dbReference>
<protein>
    <submittedName>
        <fullName evidence="1">Uncharacterized protein</fullName>
    </submittedName>
</protein>
<accession>A0ABN8HUS1</accession>
<reference evidence="1" key="1">
    <citation type="submission" date="2022-03" db="EMBL/GenBank/DDBJ databases">
        <authorList>
            <person name="Martin H S."/>
        </authorList>
    </citation>
    <scope>NUCLEOTIDE SEQUENCE</scope>
</reference>
<gene>
    <name evidence="1" type="ORF">IPOD504_LOCUS2495</name>
</gene>
<organism evidence="1 2">
    <name type="scientific">Iphiclides podalirius</name>
    <name type="common">scarce swallowtail</name>
    <dbReference type="NCBI Taxonomy" id="110791"/>
    <lineage>
        <taxon>Eukaryota</taxon>
        <taxon>Metazoa</taxon>
        <taxon>Ecdysozoa</taxon>
        <taxon>Arthropoda</taxon>
        <taxon>Hexapoda</taxon>
        <taxon>Insecta</taxon>
        <taxon>Pterygota</taxon>
        <taxon>Neoptera</taxon>
        <taxon>Endopterygota</taxon>
        <taxon>Lepidoptera</taxon>
        <taxon>Glossata</taxon>
        <taxon>Ditrysia</taxon>
        <taxon>Papilionoidea</taxon>
        <taxon>Papilionidae</taxon>
        <taxon>Papilioninae</taxon>
        <taxon>Iphiclides</taxon>
    </lineage>
</organism>
<evidence type="ECO:0000313" key="2">
    <source>
        <dbReference type="Proteomes" id="UP000837857"/>
    </source>
</evidence>
<proteinExistence type="predicted"/>
<name>A0ABN8HUS1_9NEOP</name>
<sequence length="91" mass="10037">MEQLANDQAVHRGFTVVASATNGTSDKGEFTTGRTMTLGFEGRRARHVMPRTMTLRQWSTHGTKWPPRRQLIARAAVAALVRIALSFGANN</sequence>
<evidence type="ECO:0000313" key="1">
    <source>
        <dbReference type="EMBL" id="CAH2040332.1"/>
    </source>
</evidence>
<keyword evidence="2" id="KW-1185">Reference proteome</keyword>
<feature type="non-terminal residue" evidence="1">
    <location>
        <position position="1"/>
    </location>
</feature>